<dbReference type="EMBL" id="RRCH01000029">
    <property type="protein sequence ID" value="RRJ29252.1"/>
    <property type="molecule type" value="Genomic_DNA"/>
</dbReference>
<feature type="transmembrane region" description="Helical" evidence="7">
    <location>
        <begin position="907"/>
        <end position="929"/>
    </location>
</feature>
<feature type="transmembrane region" description="Helical" evidence="7">
    <location>
        <begin position="653"/>
        <end position="672"/>
    </location>
</feature>
<keyword evidence="3 7" id="KW-0812">Transmembrane</keyword>
<evidence type="ECO:0000256" key="3">
    <source>
        <dbReference type="ARBA" id="ARBA00022692"/>
    </source>
</evidence>
<feature type="transmembrane region" description="Helical" evidence="7">
    <location>
        <begin position="935"/>
        <end position="957"/>
    </location>
</feature>
<feature type="transmembrane region" description="Helical" evidence="7">
    <location>
        <begin position="1037"/>
        <end position="1063"/>
    </location>
</feature>
<feature type="domain" description="SSD" evidence="8">
    <location>
        <begin position="902"/>
        <end position="1062"/>
    </location>
</feature>
<feature type="compositionally biased region" description="Basic and acidic residues" evidence="6">
    <location>
        <begin position="65"/>
        <end position="130"/>
    </location>
</feature>
<comment type="caution">
    <text evidence="9">The sequence shown here is derived from an EMBL/GenBank/DDBJ whole genome shotgun (WGS) entry which is preliminary data.</text>
</comment>
<evidence type="ECO:0000259" key="8">
    <source>
        <dbReference type="PROSITE" id="PS50156"/>
    </source>
</evidence>
<feature type="transmembrane region" description="Helical" evidence="7">
    <location>
        <begin position="539"/>
        <end position="559"/>
    </location>
</feature>
<proteinExistence type="predicted"/>
<feature type="transmembrane region" description="Helical" evidence="7">
    <location>
        <begin position="1004"/>
        <end position="1030"/>
    </location>
</feature>
<feature type="transmembrane region" description="Helical" evidence="7">
    <location>
        <begin position="512"/>
        <end position="533"/>
    </location>
</feature>
<evidence type="ECO:0000256" key="7">
    <source>
        <dbReference type="SAM" id="Phobius"/>
    </source>
</evidence>
<evidence type="ECO:0000256" key="4">
    <source>
        <dbReference type="ARBA" id="ARBA00022989"/>
    </source>
</evidence>
<dbReference type="GO" id="GO:0005886">
    <property type="term" value="C:plasma membrane"/>
    <property type="evidence" value="ECO:0007669"/>
    <property type="project" value="UniProtKB-SubCell"/>
</dbReference>
<dbReference type="SUPFAM" id="SSF82866">
    <property type="entry name" value="Multidrug efflux transporter AcrB transmembrane domain"/>
    <property type="match status" value="2"/>
</dbReference>
<feature type="compositionally biased region" description="Basic and acidic residues" evidence="6">
    <location>
        <begin position="213"/>
        <end position="247"/>
    </location>
</feature>
<dbReference type="Gene3D" id="1.10.287.950">
    <property type="entry name" value="Methyl-accepting chemotaxis protein"/>
    <property type="match status" value="1"/>
</dbReference>
<evidence type="ECO:0000313" key="10">
    <source>
        <dbReference type="Proteomes" id="UP000282322"/>
    </source>
</evidence>
<dbReference type="PROSITE" id="PS50156">
    <property type="entry name" value="SSD"/>
    <property type="match status" value="2"/>
</dbReference>
<gene>
    <name evidence="9" type="ORF">EIK79_13630</name>
</gene>
<protein>
    <submittedName>
        <fullName evidence="9">Patched family protein</fullName>
    </submittedName>
</protein>
<feature type="transmembrane region" description="Helical" evidence="7">
    <location>
        <begin position="612"/>
        <end position="632"/>
    </location>
</feature>
<keyword evidence="10" id="KW-1185">Reference proteome</keyword>
<evidence type="ECO:0000256" key="1">
    <source>
        <dbReference type="ARBA" id="ARBA00004651"/>
    </source>
</evidence>
<dbReference type="Gene3D" id="1.20.1640.10">
    <property type="entry name" value="Multidrug efflux transporter AcrB transmembrane domain"/>
    <property type="match status" value="2"/>
</dbReference>
<reference evidence="9 10" key="1">
    <citation type="submission" date="2018-11" db="EMBL/GenBank/DDBJ databases">
        <title>Taxonoimc description of Halomarina strain SPP-AMP-1.</title>
        <authorList>
            <person name="Pal Y."/>
            <person name="Srinivasana K."/>
            <person name="Verma A."/>
            <person name="Kumar P."/>
        </authorList>
    </citation>
    <scope>NUCLEOTIDE SEQUENCE [LARGE SCALE GENOMIC DNA]</scope>
    <source>
        <strain evidence="9 10">SPP-AMP-1</strain>
    </source>
</reference>
<keyword evidence="5 7" id="KW-0472">Membrane</keyword>
<feature type="compositionally biased region" description="Low complexity" evidence="6">
    <location>
        <begin position="311"/>
        <end position="323"/>
    </location>
</feature>
<dbReference type="InterPro" id="IPR050545">
    <property type="entry name" value="Mycobact_MmpL"/>
</dbReference>
<feature type="region of interest" description="Disordered" evidence="6">
    <location>
        <begin position="211"/>
        <end position="346"/>
    </location>
</feature>
<keyword evidence="4 7" id="KW-1133">Transmembrane helix</keyword>
<keyword evidence="2" id="KW-1003">Cell membrane</keyword>
<organism evidence="9 10">
    <name type="scientific">Halocatena pleomorpha</name>
    <dbReference type="NCBI Taxonomy" id="1785090"/>
    <lineage>
        <taxon>Archaea</taxon>
        <taxon>Methanobacteriati</taxon>
        <taxon>Methanobacteriota</taxon>
        <taxon>Stenosarchaea group</taxon>
        <taxon>Halobacteria</taxon>
        <taxon>Halobacteriales</taxon>
        <taxon>Natronomonadaceae</taxon>
        <taxon>Halocatena</taxon>
    </lineage>
</organism>
<feature type="transmembrane region" description="Helical" evidence="7">
    <location>
        <begin position="486"/>
        <end position="505"/>
    </location>
</feature>
<dbReference type="InterPro" id="IPR000731">
    <property type="entry name" value="SSD"/>
</dbReference>
<accession>A0A3P3R702</accession>
<evidence type="ECO:0000256" key="2">
    <source>
        <dbReference type="ARBA" id="ARBA00022475"/>
    </source>
</evidence>
<comment type="subcellular location">
    <subcellularLocation>
        <location evidence="1">Cell membrane</location>
        <topology evidence="1">Multi-pass membrane protein</topology>
    </subcellularLocation>
</comment>
<dbReference type="OrthoDB" id="42357at2157"/>
<name>A0A3P3R702_9EURY</name>
<dbReference type="InterPro" id="IPR004869">
    <property type="entry name" value="MMPL_dom"/>
</dbReference>
<feature type="region of interest" description="Disordered" evidence="6">
    <location>
        <begin position="1"/>
        <end position="187"/>
    </location>
</feature>
<evidence type="ECO:0000256" key="5">
    <source>
        <dbReference type="ARBA" id="ARBA00023136"/>
    </source>
</evidence>
<evidence type="ECO:0000313" key="9">
    <source>
        <dbReference type="EMBL" id="RRJ29252.1"/>
    </source>
</evidence>
<feature type="compositionally biased region" description="Polar residues" evidence="6">
    <location>
        <begin position="327"/>
        <end position="340"/>
    </location>
</feature>
<dbReference type="AlphaFoldDB" id="A0A3P3R702"/>
<feature type="compositionally biased region" description="Basic and acidic residues" evidence="6">
    <location>
        <begin position="140"/>
        <end position="166"/>
    </location>
</feature>
<feature type="compositionally biased region" description="Basic and acidic residues" evidence="6">
    <location>
        <begin position="16"/>
        <end position="26"/>
    </location>
</feature>
<feature type="compositionally biased region" description="Polar residues" evidence="6">
    <location>
        <begin position="248"/>
        <end position="259"/>
    </location>
</feature>
<sequence length="1091" mass="119678">MDRAEELQERGTAIEQKGESLKERGTELQQRGESLNESREELQQRSEQLKQEGNELQERGQALQERADELNQSRTELQADARELKRRADELNQSRTELQADARELKRRADELNQSRAELQADARELKQQADELNQSRTELTQRRERLKQRADELNETRDSLTERAKNITARGKQLAEDRRSGDVPPAELAQRREQLEQDKRALANDTAALNQRADELESDRAALERDGQAVKERAQELNQSRDELQTRKQTLQEQGQQLKTDREKIEQRQQQLKQQGQQLKTDREKIEQRQQQLKQQGQQLKTDREKIEQRQQQLEQQGQQLENDAQELNQSAQTLQNESETLKSNRETLEQKVEQLDADRKALQNNESQLSITEQIDILESRNSSEIQTAVDAVLGGNSTDQSNGAFAFMPSNYDPGDNTANATMVIVSQSANGTSMGGTANERLINSQLAIEEIAHEEYDSQQVSVFGAGIITDEIERSMTDSLAIVGPLALVFVLIVLIIAYRDLLDILLGLFGIGVVLVWTFGFMGWAGIAFNQIFIAVPVLLIGLSIDYAIHVFMRHRESRENTGGVRRSMRSALSGIAVALVLVTLTAVIGFLSNLTSSVPPIREFGIVSAVGISAALLVFGMLVPALKVELDSALEARGWDRHKRAVGTGGGTLGSLLAGGATAARRAPHLVVLIALVLTVAGGVGASQVDTSFAQEDFLADDPDGWMESLPEPFAPGEYTAKESMSFVNDRFVREDSSAALLIQGNVTDPKTMTAVDRAEQNASDKDVTATLSNGDSDITSPLSAMEDVATQNESFNQTFTDADTDGDGVPDRNLDAVYDSLYETAPDTAASVIQRTDDGEYEALHMTVSIDGGAGGQAVTDQMRAVAASVEETNSLEATPTGQQIVFKNVQDQLLRTVIESLLITLGVTFVFLMFVYRYLYGSASLGFVTMLPVGFSVSWILGTMYLLNIPFNVITGLITSLTVGLGIAYSIHLSERYSLELDDTTTAWDALETAVTGTGGALLGSAATTVGGFGVLAFAILPPLQQFGIITGLTIIYAFLASVIVLPSLLVLWTRWLGPSNAFETAETSFGTTGEEAYTDD</sequence>
<feature type="compositionally biased region" description="Basic and acidic residues" evidence="6">
    <location>
        <begin position="34"/>
        <end position="58"/>
    </location>
</feature>
<feature type="compositionally biased region" description="Polar residues" evidence="6">
    <location>
        <begin position="778"/>
        <end position="788"/>
    </location>
</feature>
<dbReference type="Proteomes" id="UP000282322">
    <property type="component" value="Unassembled WGS sequence"/>
</dbReference>
<feature type="domain" description="SSD" evidence="8">
    <location>
        <begin position="512"/>
        <end position="637"/>
    </location>
</feature>
<feature type="transmembrane region" description="Helical" evidence="7">
    <location>
        <begin position="579"/>
        <end position="600"/>
    </location>
</feature>
<feature type="transmembrane region" description="Helical" evidence="7">
    <location>
        <begin position="964"/>
        <end position="984"/>
    </location>
</feature>
<feature type="compositionally biased region" description="Low complexity" evidence="6">
    <location>
        <begin position="290"/>
        <end position="301"/>
    </location>
</feature>
<dbReference type="PANTHER" id="PTHR33406">
    <property type="entry name" value="MEMBRANE PROTEIN MJ1562-RELATED"/>
    <property type="match status" value="1"/>
</dbReference>
<dbReference type="Pfam" id="PF03176">
    <property type="entry name" value="MMPL"/>
    <property type="match status" value="2"/>
</dbReference>
<feature type="region of interest" description="Disordered" evidence="6">
    <location>
        <begin position="768"/>
        <end position="788"/>
    </location>
</feature>
<evidence type="ECO:0000256" key="6">
    <source>
        <dbReference type="SAM" id="MobiDB-lite"/>
    </source>
</evidence>
<dbReference type="PANTHER" id="PTHR33406:SF13">
    <property type="entry name" value="MEMBRANE PROTEIN YDFJ"/>
    <property type="match status" value="1"/>
</dbReference>
<feature type="compositionally biased region" description="Low complexity" evidence="6">
    <location>
        <begin position="269"/>
        <end position="280"/>
    </location>
</feature>
<feature type="transmembrane region" description="Helical" evidence="7">
    <location>
        <begin position="678"/>
        <end position="697"/>
    </location>
</feature>